<evidence type="ECO:0000313" key="5">
    <source>
        <dbReference type="EMBL" id="VDM38236.1"/>
    </source>
</evidence>
<reference evidence="7" key="1">
    <citation type="submission" date="2016-06" db="UniProtKB">
        <authorList>
            <consortium name="WormBaseParasite"/>
        </authorList>
    </citation>
    <scope>IDENTIFICATION</scope>
</reference>
<dbReference type="GO" id="GO:0000076">
    <property type="term" value="P:DNA replication checkpoint signaling"/>
    <property type="evidence" value="ECO:0007669"/>
    <property type="project" value="TreeGrafter"/>
</dbReference>
<protein>
    <submittedName>
        <fullName evidence="7">CDT1 domain-containing protein</fullName>
    </submittedName>
</protein>
<dbReference type="InterPro" id="IPR038090">
    <property type="entry name" value="Cdt1_C_WH_dom_sf"/>
</dbReference>
<feature type="region of interest" description="Disordered" evidence="3">
    <location>
        <begin position="253"/>
        <end position="274"/>
    </location>
</feature>
<dbReference type="WBParaSite" id="TCNE_0000691501-mRNA-1">
    <property type="protein sequence ID" value="TCNE_0000691501-mRNA-1"/>
    <property type="gene ID" value="TCNE_0000691501"/>
</dbReference>
<keyword evidence="2" id="KW-0131">Cell cycle</keyword>
<organism evidence="6 7">
    <name type="scientific">Toxocara canis</name>
    <name type="common">Canine roundworm</name>
    <dbReference type="NCBI Taxonomy" id="6265"/>
    <lineage>
        <taxon>Eukaryota</taxon>
        <taxon>Metazoa</taxon>
        <taxon>Ecdysozoa</taxon>
        <taxon>Nematoda</taxon>
        <taxon>Chromadorea</taxon>
        <taxon>Rhabditida</taxon>
        <taxon>Spirurina</taxon>
        <taxon>Ascaridomorpha</taxon>
        <taxon>Ascaridoidea</taxon>
        <taxon>Toxocaridae</taxon>
        <taxon>Toxocara</taxon>
    </lineage>
</organism>
<dbReference type="GO" id="GO:0030174">
    <property type="term" value="P:regulation of DNA-templated DNA replication initiation"/>
    <property type="evidence" value="ECO:0007669"/>
    <property type="project" value="InterPro"/>
</dbReference>
<dbReference type="InterPro" id="IPR014939">
    <property type="entry name" value="CDT1_Gemini-bd-like"/>
</dbReference>
<dbReference type="PANTHER" id="PTHR28637:SF1">
    <property type="entry name" value="DNA REPLICATION FACTOR CDT1"/>
    <property type="match status" value="1"/>
</dbReference>
<evidence type="ECO:0000256" key="1">
    <source>
        <dbReference type="ARBA" id="ARBA00008356"/>
    </source>
</evidence>
<comment type="similarity">
    <text evidence="1">Belongs to the Cdt1 family.</text>
</comment>
<feature type="domain" description="CDT1 Geminin-binding" evidence="4">
    <location>
        <begin position="335"/>
        <end position="532"/>
    </location>
</feature>
<keyword evidence="6" id="KW-1185">Reference proteome</keyword>
<name>A0A183UEJ5_TOXCA</name>
<dbReference type="Gene3D" id="1.10.10.1420">
    <property type="entry name" value="DNA replication factor Cdt1, C-terminal WH domain"/>
    <property type="match status" value="1"/>
</dbReference>
<dbReference type="EMBL" id="UYWY01019580">
    <property type="protein sequence ID" value="VDM38236.1"/>
    <property type="molecule type" value="Genomic_DNA"/>
</dbReference>
<dbReference type="Pfam" id="PF16679">
    <property type="entry name" value="CDT1_C"/>
    <property type="match status" value="1"/>
</dbReference>
<proteinExistence type="inferred from homology"/>
<evidence type="ECO:0000313" key="6">
    <source>
        <dbReference type="Proteomes" id="UP000050794"/>
    </source>
</evidence>
<dbReference type="InterPro" id="IPR036390">
    <property type="entry name" value="WH_DNA-bd_sf"/>
</dbReference>
<dbReference type="GO" id="GO:0000278">
    <property type="term" value="P:mitotic cell cycle"/>
    <property type="evidence" value="ECO:0007669"/>
    <property type="project" value="TreeGrafter"/>
</dbReference>
<reference evidence="5 6" key="2">
    <citation type="submission" date="2018-11" db="EMBL/GenBank/DDBJ databases">
        <authorList>
            <consortium name="Pathogen Informatics"/>
        </authorList>
    </citation>
    <scope>NUCLEOTIDE SEQUENCE [LARGE SCALE GENOMIC DNA]</scope>
</reference>
<dbReference type="Proteomes" id="UP000050794">
    <property type="component" value="Unassembled WGS sequence"/>
</dbReference>
<evidence type="ECO:0000313" key="7">
    <source>
        <dbReference type="WBParaSite" id="TCNE_0000691501-mRNA-1"/>
    </source>
</evidence>
<dbReference type="GO" id="GO:0005634">
    <property type="term" value="C:nucleus"/>
    <property type="evidence" value="ECO:0007669"/>
    <property type="project" value="TreeGrafter"/>
</dbReference>
<dbReference type="AlphaFoldDB" id="A0A183UEJ5"/>
<gene>
    <name evidence="5" type="ORF">TCNE_LOCUS6915</name>
</gene>
<dbReference type="GO" id="GO:0070182">
    <property type="term" value="F:DNA polymerase binding"/>
    <property type="evidence" value="ECO:0007669"/>
    <property type="project" value="TreeGrafter"/>
</dbReference>
<evidence type="ECO:0000256" key="3">
    <source>
        <dbReference type="SAM" id="MobiDB-lite"/>
    </source>
</evidence>
<sequence length="724" mass="81085">MKQSGFGRRRNKISKLLDANEAKDLKQPKVTEFFSTIHRTSSSGVKRLKLQLPNEVDSSKSIDYDVLDSRTSLSIGNVTEKPEEADIAVVHNEGAFDSSGWTTFSTAEHLEDGSERSICSEKREAEPTTPQSVTVAVLPSVSPRIRKTTGAHDASALRCRASRSLFTNSKVGIRDEGATIESRGEMYNSKNIALKASELADIVKHNSEIRNAIKGTIKNSNELYDRLKTMVTPRGNEGHKSIITAEKHAELKSKYTAANSRSSEQPSTSTGAPEFILPLLKPKTPSKQQTPSKSCTSSKSLNQTVVAENNLRSPLKCGRAALLLPEVKNCSSLPLPIKYERLYKLFGHMERVVAILHSQDRRITFDEVSRNVQKNVKCDFTIHHFAQLLSVYPKAFNVRLEEHWAPIGGVRAHETRFDYVIEPNLHDGILSFSIRFYADIIGYMREEGETGAASEVALMPLPPLTPPRSVWRCSPCKKTPVKLQPRCIFCNVTYDQKFAVQMKEEELNHLRRYHPDFKLDEVEDIPEAKLPDPPEGDAALPRTMREYMGTVEDSAGTLPQRIKEMINELRSPEKRAALAAGAKATFTSSQGPTDPQKPKGLSLLERIRAKEQAKKRAEMLRDPVAETRKGRLEKLSRSTLRNICSYYAFKKATTVELAELISKLVFSDSSCTKSEMQAQIELLCEVAPEYFTMKSIRGFKYVHTQRNDFKAIHDIVVRAMTAGT</sequence>
<dbReference type="InterPro" id="IPR032054">
    <property type="entry name" value="Cdt1_C"/>
</dbReference>
<dbReference type="GO" id="GO:0003677">
    <property type="term" value="F:DNA binding"/>
    <property type="evidence" value="ECO:0007669"/>
    <property type="project" value="InterPro"/>
</dbReference>
<dbReference type="GO" id="GO:0071163">
    <property type="term" value="P:DNA replication preinitiation complex assembly"/>
    <property type="evidence" value="ECO:0007669"/>
    <property type="project" value="InterPro"/>
</dbReference>
<accession>A0A183UEJ5</accession>
<dbReference type="SUPFAM" id="SSF46785">
    <property type="entry name" value="Winged helix' DNA-binding domain"/>
    <property type="match status" value="1"/>
</dbReference>
<feature type="compositionally biased region" description="Polar residues" evidence="3">
    <location>
        <begin position="256"/>
        <end position="271"/>
    </location>
</feature>
<dbReference type="SMART" id="SM01075">
    <property type="entry name" value="CDT1"/>
    <property type="match status" value="1"/>
</dbReference>
<dbReference type="InterPro" id="IPR045173">
    <property type="entry name" value="Cdt1"/>
</dbReference>
<evidence type="ECO:0000259" key="4">
    <source>
        <dbReference type="SMART" id="SM01075"/>
    </source>
</evidence>
<dbReference type="Pfam" id="PF08839">
    <property type="entry name" value="CDT1"/>
    <property type="match status" value="1"/>
</dbReference>
<evidence type="ECO:0000256" key="2">
    <source>
        <dbReference type="ARBA" id="ARBA00023306"/>
    </source>
</evidence>
<dbReference type="PANTHER" id="PTHR28637">
    <property type="entry name" value="DNA REPLICATION FACTOR CDT1"/>
    <property type="match status" value="1"/>
</dbReference>